<evidence type="ECO:0000259" key="1">
    <source>
        <dbReference type="Pfam" id="PF03101"/>
    </source>
</evidence>
<dbReference type="WBParaSite" id="SCUD_0001459001-mRNA-1">
    <property type="protein sequence ID" value="SCUD_0001459001-mRNA-1"/>
    <property type="gene ID" value="SCUD_0001459001"/>
</dbReference>
<reference evidence="4" key="1">
    <citation type="submission" date="2016-06" db="UniProtKB">
        <authorList>
            <consortium name="WormBaseParasite"/>
        </authorList>
    </citation>
    <scope>IDENTIFICATION</scope>
</reference>
<reference evidence="2 3" key="2">
    <citation type="submission" date="2018-11" db="EMBL/GenBank/DDBJ databases">
        <authorList>
            <consortium name="Pathogen Informatics"/>
        </authorList>
    </citation>
    <scope>NUCLEOTIDE SEQUENCE [LARGE SCALE GENOMIC DNA]</scope>
    <source>
        <strain evidence="2">Dakar</strain>
        <strain evidence="3">Dakar, Senegal</strain>
    </source>
</reference>
<name>A0A183KHT6_9TREM</name>
<evidence type="ECO:0000313" key="2">
    <source>
        <dbReference type="EMBL" id="VDP56836.1"/>
    </source>
</evidence>
<dbReference type="SUPFAM" id="SSF56219">
    <property type="entry name" value="DNase I-like"/>
    <property type="match status" value="1"/>
</dbReference>
<dbReference type="Proteomes" id="UP000279833">
    <property type="component" value="Unassembled WGS sequence"/>
</dbReference>
<feature type="domain" description="FAR1" evidence="1">
    <location>
        <begin position="12"/>
        <end position="72"/>
    </location>
</feature>
<dbReference type="EMBL" id="UZAK01036843">
    <property type="protein sequence ID" value="VDP56836.1"/>
    <property type="molecule type" value="Genomic_DNA"/>
</dbReference>
<dbReference type="InterPro" id="IPR004330">
    <property type="entry name" value="FAR1_DNA_bnd_dom"/>
</dbReference>
<protein>
    <submittedName>
        <fullName evidence="4">FAR1 domain-containing protein</fullName>
    </submittedName>
</protein>
<dbReference type="Gene3D" id="3.60.10.10">
    <property type="entry name" value="Endonuclease/exonuclease/phosphatase"/>
    <property type="match status" value="1"/>
</dbReference>
<keyword evidence="3" id="KW-1185">Reference proteome</keyword>
<accession>A0A183KHT6</accession>
<evidence type="ECO:0000313" key="4">
    <source>
        <dbReference type="WBParaSite" id="SCUD_0001459001-mRNA-1"/>
    </source>
</evidence>
<dbReference type="InterPro" id="IPR036691">
    <property type="entry name" value="Endo/exonu/phosph_ase_sf"/>
</dbReference>
<sequence length="276" mass="32505">MRDSHLDRDQNSYMKFVCWRNDRRRSGGSSQRIRRRRASMNTQCPAFIFCKLMEGYWTVVRGNVRHNHECNPLRYDGNSWVRRLTEAEIETVRLLLISDTAAFDIKHFAYHSYGKRLNDRDIFNMRYKVFSHSNLPGWESHGSRIIKASFKTKKEGITMSVIQCYAPTADSNDDNKDQFYERLQSIIANCPRNDLTILVGDPNAKVGMDNNGYEDIMRRHGLTGRKEREWGMICESMCIQQIGYRWHNISTQAYTQSYMYLTGPHHTEPDRSHFRP</sequence>
<evidence type="ECO:0000313" key="3">
    <source>
        <dbReference type="Proteomes" id="UP000279833"/>
    </source>
</evidence>
<dbReference type="Pfam" id="PF03101">
    <property type="entry name" value="FAR1"/>
    <property type="match status" value="1"/>
</dbReference>
<proteinExistence type="predicted"/>
<organism evidence="4">
    <name type="scientific">Schistosoma curassoni</name>
    <dbReference type="NCBI Taxonomy" id="6186"/>
    <lineage>
        <taxon>Eukaryota</taxon>
        <taxon>Metazoa</taxon>
        <taxon>Spiralia</taxon>
        <taxon>Lophotrochozoa</taxon>
        <taxon>Platyhelminthes</taxon>
        <taxon>Trematoda</taxon>
        <taxon>Digenea</taxon>
        <taxon>Strigeidida</taxon>
        <taxon>Schistosomatoidea</taxon>
        <taxon>Schistosomatidae</taxon>
        <taxon>Schistosoma</taxon>
    </lineage>
</organism>
<gene>
    <name evidence="2" type="ORF">SCUD_LOCUS14587</name>
</gene>
<dbReference type="AlphaFoldDB" id="A0A183KHT6"/>